<comment type="caution">
    <text evidence="3">The sequence shown here is derived from an EMBL/GenBank/DDBJ whole genome shotgun (WGS) entry which is preliminary data.</text>
</comment>
<feature type="coiled-coil region" evidence="1">
    <location>
        <begin position="213"/>
        <end position="240"/>
    </location>
</feature>
<keyword evidence="1" id="KW-0175">Coiled coil</keyword>
<dbReference type="EMBL" id="BKCJ010004830">
    <property type="protein sequence ID" value="GEU63348.1"/>
    <property type="molecule type" value="Genomic_DNA"/>
</dbReference>
<protein>
    <recommendedName>
        <fullName evidence="4">Xylulose kinase-1</fullName>
    </recommendedName>
</protein>
<evidence type="ECO:0000313" key="3">
    <source>
        <dbReference type="EMBL" id="GEU63348.1"/>
    </source>
</evidence>
<evidence type="ECO:0000256" key="2">
    <source>
        <dbReference type="SAM" id="MobiDB-lite"/>
    </source>
</evidence>
<reference evidence="3" key="1">
    <citation type="journal article" date="2019" name="Sci. Rep.">
        <title>Draft genome of Tanacetum cinerariifolium, the natural source of mosquito coil.</title>
        <authorList>
            <person name="Yamashiro T."/>
            <person name="Shiraishi A."/>
            <person name="Satake H."/>
            <person name="Nakayama K."/>
        </authorList>
    </citation>
    <scope>NUCLEOTIDE SEQUENCE</scope>
</reference>
<gene>
    <name evidence="3" type="ORF">Tci_035326</name>
</gene>
<feature type="region of interest" description="Disordered" evidence="2">
    <location>
        <begin position="419"/>
        <end position="457"/>
    </location>
</feature>
<feature type="compositionally biased region" description="Basic and acidic residues" evidence="2">
    <location>
        <begin position="433"/>
        <end position="457"/>
    </location>
</feature>
<dbReference type="AlphaFoldDB" id="A0A6L2LNS7"/>
<evidence type="ECO:0008006" key="4">
    <source>
        <dbReference type="Google" id="ProtNLM"/>
    </source>
</evidence>
<accession>A0A6L2LNS7</accession>
<proteinExistence type="predicted"/>
<name>A0A6L2LNS7_TANCI</name>
<evidence type="ECO:0000256" key="1">
    <source>
        <dbReference type="SAM" id="Coils"/>
    </source>
</evidence>
<organism evidence="3">
    <name type="scientific">Tanacetum cinerariifolium</name>
    <name type="common">Dalmatian daisy</name>
    <name type="synonym">Chrysanthemum cinerariifolium</name>
    <dbReference type="NCBI Taxonomy" id="118510"/>
    <lineage>
        <taxon>Eukaryota</taxon>
        <taxon>Viridiplantae</taxon>
        <taxon>Streptophyta</taxon>
        <taxon>Embryophyta</taxon>
        <taxon>Tracheophyta</taxon>
        <taxon>Spermatophyta</taxon>
        <taxon>Magnoliopsida</taxon>
        <taxon>eudicotyledons</taxon>
        <taxon>Gunneridae</taxon>
        <taxon>Pentapetalae</taxon>
        <taxon>asterids</taxon>
        <taxon>campanulids</taxon>
        <taxon>Asterales</taxon>
        <taxon>Asteraceae</taxon>
        <taxon>Asteroideae</taxon>
        <taxon>Anthemideae</taxon>
        <taxon>Anthemidinae</taxon>
        <taxon>Tanacetum</taxon>
    </lineage>
</organism>
<sequence>MVAILEKSEHTIDFHPMVDFIEATPLRYALTVKPTVYVSHIRQFWSTTRIETTKEGTQILATVDGIHRTVTESSLRKNLKLQDEEGISSLPNMKLFKNLTLMGYNISPNQKFTFQTGQFSHQHYTRRARIAQSSALPTVADQPASPLRDVSQGEACPTNYGFIADQDRATIAKSSTLPHDLAPRVTSLAADEGSMQQTISQLTALCTSLQRQHSELLAKFQAQEVEINRLKERVKLLEDRDGVVAQRSRDDIPIKGRSLDEGEAAAERISDDSEEMATILTSMDAATVLTGGIANVPTGSGSIPTASLAADEVPTGSDVVPTASPVFATTIVVARELEEQLEREDQRRSKQIARDAEIARIHDEEELQIMIDGLDRNNETIAKYPQGYHQFASELPMERRIKLINKLLEDFIPMGSKEEAERIKRKGPSLEQESAKKQKISKEVTEEAKSSDEVTEEKVLPKNYDPKGERFLTASRFLTPPLTFTPSEPVDSLSMGDEHLDTISATKSDEFIKSSVENLVPNLSEAQEIISMKIDPHHFNDESDLIESLLNRDSFIISSSSKIDSLLDEFAGELTLLKSIPSGVDETDCHPKNEIRLIERLLYDNSSPHCEVLPEADHCQPPQYTANNPIFNVHNDFLNSQNKITIAQNKIVEQMTQLTSMCEMACQIIQKKQEEKRIEEEQAANA</sequence>